<reference evidence="10" key="1">
    <citation type="submission" date="2019-11" db="EMBL/GenBank/DDBJ databases">
        <authorList>
            <person name="Feng L."/>
        </authorList>
    </citation>
    <scope>NUCLEOTIDE SEQUENCE</scope>
    <source>
        <strain evidence="10">BgluceraseaLFYP119</strain>
    </source>
</reference>
<comment type="similarity">
    <text evidence="7">Belongs to the binding-protein-dependent transport system permease family.</text>
</comment>
<evidence type="ECO:0000256" key="5">
    <source>
        <dbReference type="ARBA" id="ARBA00022989"/>
    </source>
</evidence>
<evidence type="ECO:0000256" key="3">
    <source>
        <dbReference type="ARBA" id="ARBA00022475"/>
    </source>
</evidence>
<keyword evidence="6 7" id="KW-0472">Membrane</keyword>
<feature type="transmembrane region" description="Helical" evidence="7">
    <location>
        <begin position="92"/>
        <end position="117"/>
    </location>
</feature>
<evidence type="ECO:0000256" key="8">
    <source>
        <dbReference type="SAM" id="MobiDB-lite"/>
    </source>
</evidence>
<evidence type="ECO:0000256" key="2">
    <source>
        <dbReference type="ARBA" id="ARBA00022448"/>
    </source>
</evidence>
<dbReference type="AlphaFoldDB" id="A0A6N2U564"/>
<keyword evidence="4 7" id="KW-0812">Transmembrane</keyword>
<evidence type="ECO:0000256" key="6">
    <source>
        <dbReference type="ARBA" id="ARBA00023136"/>
    </source>
</evidence>
<feature type="transmembrane region" description="Helical" evidence="7">
    <location>
        <begin position="129"/>
        <end position="148"/>
    </location>
</feature>
<feature type="domain" description="ABC transmembrane type-1" evidence="9">
    <location>
        <begin position="90"/>
        <end position="281"/>
    </location>
</feature>
<evidence type="ECO:0000256" key="1">
    <source>
        <dbReference type="ARBA" id="ARBA00004651"/>
    </source>
</evidence>
<sequence length="295" mass="32834">MTDRAFEIVGQRKEQEHKPTEKKKWYQGKPVLSIGILAVILIGCLFAEAVMTKDPTYMDLLNYNKGPGREFLFGTDTMGRDIFSMIWYGGRISLLIGVLSTVISTFIAVVVGAFSGAAPGWLDNLVMRFTEIFLSIPSLLLVILLQAIMGKANVVSLSVVIGITSWTSIAKVVRTEVRQIRNSEYVIASRCMGGGFFHILWKHLAPNFISSIMFMVIMNVRTAIISESTLSFMGIGLPLEIVSWGSMLSLSEKALMTHSWWIILIPGIFLVGTLLCLTNIGNYMRKNVNRKESNL</sequence>
<dbReference type="RefSeq" id="WP_156354343.1">
    <property type="nucleotide sequence ID" value="NZ_CACRST010000018.1"/>
</dbReference>
<keyword evidence="5 7" id="KW-1133">Transmembrane helix</keyword>
<comment type="subcellular location">
    <subcellularLocation>
        <location evidence="1 7">Cell membrane</location>
        <topology evidence="1 7">Multi-pass membrane protein</topology>
    </subcellularLocation>
</comment>
<dbReference type="PANTHER" id="PTHR43386:SF1">
    <property type="entry name" value="D,D-DIPEPTIDE TRANSPORT SYSTEM PERMEASE PROTEIN DDPC-RELATED"/>
    <property type="match status" value="1"/>
</dbReference>
<dbReference type="PROSITE" id="PS50928">
    <property type="entry name" value="ABC_TM1"/>
    <property type="match status" value="1"/>
</dbReference>
<evidence type="ECO:0000256" key="4">
    <source>
        <dbReference type="ARBA" id="ARBA00022692"/>
    </source>
</evidence>
<keyword evidence="2 7" id="KW-0813">Transport</keyword>
<dbReference type="PANTHER" id="PTHR43386">
    <property type="entry name" value="OLIGOPEPTIDE TRANSPORT SYSTEM PERMEASE PROTEIN APPC"/>
    <property type="match status" value="1"/>
</dbReference>
<feature type="transmembrane region" description="Helical" evidence="7">
    <location>
        <begin position="31"/>
        <end position="51"/>
    </location>
</feature>
<dbReference type="SUPFAM" id="SSF161098">
    <property type="entry name" value="MetI-like"/>
    <property type="match status" value="1"/>
</dbReference>
<keyword evidence="3" id="KW-1003">Cell membrane</keyword>
<dbReference type="InterPro" id="IPR000515">
    <property type="entry name" value="MetI-like"/>
</dbReference>
<organism evidence="10">
    <name type="scientific">Blautia glucerasea</name>
    <dbReference type="NCBI Taxonomy" id="536633"/>
    <lineage>
        <taxon>Bacteria</taxon>
        <taxon>Bacillati</taxon>
        <taxon>Bacillota</taxon>
        <taxon>Clostridia</taxon>
        <taxon>Lachnospirales</taxon>
        <taxon>Lachnospiraceae</taxon>
        <taxon>Blautia</taxon>
    </lineage>
</organism>
<evidence type="ECO:0000259" key="9">
    <source>
        <dbReference type="PROSITE" id="PS50928"/>
    </source>
</evidence>
<name>A0A6N2U564_9FIRM</name>
<gene>
    <name evidence="10" type="primary">oppC_1</name>
    <name evidence="10" type="ORF">BGLFYP119_01926</name>
</gene>
<dbReference type="CDD" id="cd06261">
    <property type="entry name" value="TM_PBP2"/>
    <property type="match status" value="1"/>
</dbReference>
<feature type="region of interest" description="Disordered" evidence="8">
    <location>
        <begin position="1"/>
        <end position="20"/>
    </location>
</feature>
<dbReference type="Gene3D" id="1.10.3720.10">
    <property type="entry name" value="MetI-like"/>
    <property type="match status" value="1"/>
</dbReference>
<feature type="transmembrane region" description="Helical" evidence="7">
    <location>
        <begin position="260"/>
        <end position="281"/>
    </location>
</feature>
<dbReference type="Pfam" id="PF00528">
    <property type="entry name" value="BPD_transp_1"/>
    <property type="match status" value="1"/>
</dbReference>
<feature type="transmembrane region" description="Helical" evidence="7">
    <location>
        <begin position="231"/>
        <end position="248"/>
    </location>
</feature>
<dbReference type="InterPro" id="IPR035906">
    <property type="entry name" value="MetI-like_sf"/>
</dbReference>
<evidence type="ECO:0000313" key="10">
    <source>
        <dbReference type="EMBL" id="VYT13090.1"/>
    </source>
</evidence>
<dbReference type="EMBL" id="CACRST010000018">
    <property type="protein sequence ID" value="VYT13090.1"/>
    <property type="molecule type" value="Genomic_DNA"/>
</dbReference>
<dbReference type="GO" id="GO:0005886">
    <property type="term" value="C:plasma membrane"/>
    <property type="evidence" value="ECO:0007669"/>
    <property type="project" value="UniProtKB-SubCell"/>
</dbReference>
<protein>
    <submittedName>
        <fullName evidence="10">Oligopeptide transport system permease protein OppC</fullName>
    </submittedName>
</protein>
<dbReference type="InterPro" id="IPR050366">
    <property type="entry name" value="BP-dependent_transpt_permease"/>
</dbReference>
<evidence type="ECO:0000256" key="7">
    <source>
        <dbReference type="RuleBase" id="RU363032"/>
    </source>
</evidence>
<dbReference type="GO" id="GO:0055085">
    <property type="term" value="P:transmembrane transport"/>
    <property type="evidence" value="ECO:0007669"/>
    <property type="project" value="InterPro"/>
</dbReference>
<accession>A0A6N2U564</accession>
<proteinExistence type="inferred from homology"/>
<feature type="transmembrane region" description="Helical" evidence="7">
    <location>
        <begin position="154"/>
        <end position="173"/>
    </location>
</feature>